<comment type="caution">
    <text evidence="1">The sequence shown here is derived from an EMBL/GenBank/DDBJ whole genome shotgun (WGS) entry which is preliminary data.</text>
</comment>
<dbReference type="SUPFAM" id="SSF48371">
    <property type="entry name" value="ARM repeat"/>
    <property type="match status" value="1"/>
</dbReference>
<dbReference type="Pfam" id="PF10098">
    <property type="entry name" value="DUF2336"/>
    <property type="match status" value="1"/>
</dbReference>
<accession>A0ABS5EJE4</accession>
<keyword evidence="2" id="KW-1185">Reference proteome</keyword>
<organism evidence="1 2">
    <name type="scientific">Neoroseomonas terrae</name>
    <dbReference type="NCBI Taxonomy" id="424799"/>
    <lineage>
        <taxon>Bacteria</taxon>
        <taxon>Pseudomonadati</taxon>
        <taxon>Pseudomonadota</taxon>
        <taxon>Alphaproteobacteria</taxon>
        <taxon>Acetobacterales</taxon>
        <taxon>Acetobacteraceae</taxon>
        <taxon>Neoroseomonas</taxon>
    </lineage>
</organism>
<sequence length="400" mass="41603">MMDIAAIARLLADGPPAARASLATDPATPPEALYYLMGDRAASVRATVAANPASPYQTFVTLAADEDEAVRQALANRLVALAPGLPGRQQDRIAHAAWEAMTRLAEDAAEQIRATIAEALKDLPDAPRALVLRLARDTSLRVADPLIRLCPLLTEGDLLTLIAAPPVAETLAAIARRPAISETVAEALVGSGDAAAIGDLLGNRSAAIRESTLDALVVQAAEQTSWQAPLVRRPDLTARAALALAQFVAEELLAPLMERADLPAEVVSQLRAAVATRLAGTQHPHETAEDAATRVAILQSGGALDDAAVLQAARRGETAFVVTALAGLADMPRSVIDHAVATRCGKSLAGLCRKAGLSDDTAEATVALLAPSPPALTSPAAVGDSELRWRINAIDRAARR</sequence>
<dbReference type="Gene3D" id="1.25.10.10">
    <property type="entry name" value="Leucine-rich Repeat Variant"/>
    <property type="match status" value="1"/>
</dbReference>
<dbReference type="InterPro" id="IPR016024">
    <property type="entry name" value="ARM-type_fold"/>
</dbReference>
<protein>
    <submittedName>
        <fullName evidence="1">DUF2336 domain-containing protein</fullName>
    </submittedName>
</protein>
<dbReference type="Proteomes" id="UP000698752">
    <property type="component" value="Unassembled WGS sequence"/>
</dbReference>
<evidence type="ECO:0000313" key="1">
    <source>
        <dbReference type="EMBL" id="MBR0651152.1"/>
    </source>
</evidence>
<dbReference type="RefSeq" id="WP_211869820.1">
    <property type="nucleotide sequence ID" value="NZ_JAAEDI010000016.1"/>
</dbReference>
<name>A0ABS5EJE4_9PROT</name>
<dbReference type="InterPro" id="IPR019285">
    <property type="entry name" value="DUF2336"/>
</dbReference>
<proteinExistence type="predicted"/>
<dbReference type="InterPro" id="IPR011989">
    <property type="entry name" value="ARM-like"/>
</dbReference>
<gene>
    <name evidence="1" type="ORF">GXW78_15880</name>
</gene>
<evidence type="ECO:0000313" key="2">
    <source>
        <dbReference type="Proteomes" id="UP000698752"/>
    </source>
</evidence>
<reference evidence="2" key="1">
    <citation type="journal article" date="2021" name="Syst. Appl. Microbiol.">
        <title>Roseomonas hellenica sp. nov., isolated from roots of wild-growing Alkanna tinctoria.</title>
        <authorList>
            <person name="Rat A."/>
            <person name="Naranjo H.D."/>
            <person name="Lebbe L."/>
            <person name="Cnockaert M."/>
            <person name="Krigas N."/>
            <person name="Grigoriadou K."/>
            <person name="Maloupa E."/>
            <person name="Willems A."/>
        </authorList>
    </citation>
    <scope>NUCLEOTIDE SEQUENCE [LARGE SCALE GENOMIC DNA]</scope>
    <source>
        <strain evidence="2">LMG 31159</strain>
    </source>
</reference>
<dbReference type="EMBL" id="JAAEDI010000016">
    <property type="protein sequence ID" value="MBR0651152.1"/>
    <property type="molecule type" value="Genomic_DNA"/>
</dbReference>